<keyword evidence="1" id="KW-0812">Transmembrane</keyword>
<dbReference type="InParanoid" id="O26313"/>
<keyword evidence="3" id="KW-1185">Reference proteome</keyword>
<reference evidence="2 3" key="1">
    <citation type="journal article" date="1997" name="J. Bacteriol.">
        <title>Complete genome sequence of Methanobacterium thermoautotrophicum deltaH: functional analysis and comparative genomics.</title>
        <authorList>
            <person name="Smith D.R."/>
            <person name="Doucette-Stamm L.A."/>
            <person name="Deloughery C."/>
            <person name="Lee H.-M."/>
            <person name="Dubois J."/>
            <person name="Aldredge T."/>
            <person name="Bashirzadeh R."/>
            <person name="Blakely D."/>
            <person name="Cook R."/>
            <person name="Gilbert K."/>
            <person name="Harrison D."/>
            <person name="Hoang L."/>
            <person name="Keagle P."/>
            <person name="Lumm W."/>
            <person name="Pothier B."/>
            <person name="Qiu D."/>
            <person name="Spadafora R."/>
            <person name="Vicare R."/>
            <person name="Wang Y."/>
            <person name="Wierzbowski J."/>
            <person name="Gibson R."/>
            <person name="Jiwani N."/>
            <person name="Caruso A."/>
            <person name="Bush D."/>
            <person name="Safer H."/>
            <person name="Patwell D."/>
            <person name="Prabhakar S."/>
            <person name="McDougall S."/>
            <person name="Shimer G."/>
            <person name="Goyal A."/>
            <person name="Pietrovski S."/>
            <person name="Church G.M."/>
            <person name="Daniels C.J."/>
            <person name="Mao J.-i."/>
            <person name="Rice P."/>
            <person name="Nolling J."/>
            <person name="Reeve J.N."/>
        </authorList>
    </citation>
    <scope>NUCLEOTIDE SEQUENCE [LARGE SCALE GENOMIC DNA]</scope>
    <source>
        <strain evidence="3">ATCC 29096 / DSM 1053 / JCM 10044 / NBRC 100330 / Delta H</strain>
    </source>
</reference>
<keyword evidence="1" id="KW-0472">Membrane</keyword>
<name>O26313_METTH</name>
<dbReference type="STRING" id="187420.MTH_211"/>
<organism evidence="2 3">
    <name type="scientific">Methanothermobacter thermautotrophicus (strain ATCC 29096 / DSM 1053 / JCM 10044 / NBRC 100330 / Delta H)</name>
    <name type="common">Methanobacterium thermoautotrophicum</name>
    <dbReference type="NCBI Taxonomy" id="187420"/>
    <lineage>
        <taxon>Archaea</taxon>
        <taxon>Methanobacteriati</taxon>
        <taxon>Methanobacteriota</taxon>
        <taxon>Methanomada group</taxon>
        <taxon>Methanobacteria</taxon>
        <taxon>Methanobacteriales</taxon>
        <taxon>Methanobacteriaceae</taxon>
        <taxon>Methanothermobacter</taxon>
    </lineage>
</organism>
<dbReference type="AlphaFoldDB" id="O26313"/>
<dbReference type="HOGENOM" id="CLU_1036707_0_0_2"/>
<dbReference type="PaxDb" id="187420-MTH_211"/>
<keyword evidence="1" id="KW-1133">Transmembrane helix</keyword>
<protein>
    <submittedName>
        <fullName evidence="2">Uncharacterized protein</fullName>
    </submittedName>
</protein>
<gene>
    <name evidence="2" type="ordered locus">MTH_211</name>
</gene>
<dbReference type="PATRIC" id="fig|187420.15.peg.180"/>
<sequence length="281" mass="33054">MFLMDPIPVNVAVTVLVSVAVWSLLEFIPLLFPGEAGRLAARLRPLPSGLMEVTHHINLLRRGRPWQRFMAREVIAELFKTRLQELEALKYEEWRSELESQKELMERRELSDDEILHIEAGKEMMVNSEGEMQRAEGAVYPTAGEEEFIRIRNHKKELLDDLRDRYSDFRIWAPRNRDILRYIQDKVFRREEFDLEGLRDHSREWALVNIWGMEPPVSYPEEELLEDLLLYLELMDDDSTAIKLARALSGNDDSLRYLDEVIRTVSAWKTGEDPVFPQSRQ</sequence>
<evidence type="ECO:0000313" key="3">
    <source>
        <dbReference type="Proteomes" id="UP000005223"/>
    </source>
</evidence>
<dbReference type="Proteomes" id="UP000005223">
    <property type="component" value="Chromosome"/>
</dbReference>
<evidence type="ECO:0000256" key="1">
    <source>
        <dbReference type="SAM" id="Phobius"/>
    </source>
</evidence>
<proteinExistence type="predicted"/>
<evidence type="ECO:0000313" key="2">
    <source>
        <dbReference type="EMBL" id="AAB84717.1"/>
    </source>
</evidence>
<feature type="transmembrane region" description="Helical" evidence="1">
    <location>
        <begin position="12"/>
        <end position="32"/>
    </location>
</feature>
<dbReference type="EMBL" id="AE000666">
    <property type="protein sequence ID" value="AAB84717.1"/>
    <property type="molecule type" value="Genomic_DNA"/>
</dbReference>
<dbReference type="EnsemblBacteria" id="AAB84717">
    <property type="protein sequence ID" value="AAB84717"/>
    <property type="gene ID" value="MTH_211"/>
</dbReference>
<dbReference type="KEGG" id="mth:MTH_211"/>
<accession>O26313</accession>
<dbReference type="PIR" id="A69126">
    <property type="entry name" value="A69126"/>
</dbReference>